<protein>
    <submittedName>
        <fullName evidence="2">Uncharacterized protein</fullName>
    </submittedName>
</protein>
<dbReference type="Proteomes" id="UP000708208">
    <property type="component" value="Unassembled WGS sequence"/>
</dbReference>
<gene>
    <name evidence="2" type="ORF">AFUS01_LOCUS29110</name>
</gene>
<organism evidence="2 3">
    <name type="scientific">Allacma fusca</name>
    <dbReference type="NCBI Taxonomy" id="39272"/>
    <lineage>
        <taxon>Eukaryota</taxon>
        <taxon>Metazoa</taxon>
        <taxon>Ecdysozoa</taxon>
        <taxon>Arthropoda</taxon>
        <taxon>Hexapoda</taxon>
        <taxon>Collembola</taxon>
        <taxon>Symphypleona</taxon>
        <taxon>Sminthuridae</taxon>
        <taxon>Allacma</taxon>
    </lineage>
</organism>
<proteinExistence type="predicted"/>
<dbReference type="EMBL" id="CAJVCH010425605">
    <property type="protein sequence ID" value="CAG7818619.1"/>
    <property type="molecule type" value="Genomic_DNA"/>
</dbReference>
<sequence length="75" mass="8110">QDVQACTVEEKPPLDAADYCMIVVIACIVALCVVGTAVDVQSVYSTEGKLSKPGKFTKIILAFSFYTNTKKFLST</sequence>
<feature type="non-terminal residue" evidence="2">
    <location>
        <position position="1"/>
    </location>
</feature>
<name>A0A8J2KT86_9HEXA</name>
<keyword evidence="1" id="KW-0472">Membrane</keyword>
<keyword evidence="1" id="KW-0812">Transmembrane</keyword>
<evidence type="ECO:0000313" key="3">
    <source>
        <dbReference type="Proteomes" id="UP000708208"/>
    </source>
</evidence>
<accession>A0A8J2KT86</accession>
<dbReference type="OrthoDB" id="118951at2759"/>
<comment type="caution">
    <text evidence="2">The sequence shown here is derived from an EMBL/GenBank/DDBJ whole genome shotgun (WGS) entry which is preliminary data.</text>
</comment>
<dbReference type="AlphaFoldDB" id="A0A8J2KT86"/>
<feature type="transmembrane region" description="Helical" evidence="1">
    <location>
        <begin position="21"/>
        <end position="40"/>
    </location>
</feature>
<keyword evidence="1" id="KW-1133">Transmembrane helix</keyword>
<keyword evidence="3" id="KW-1185">Reference proteome</keyword>
<reference evidence="2" key="1">
    <citation type="submission" date="2021-06" db="EMBL/GenBank/DDBJ databases">
        <authorList>
            <person name="Hodson N. C."/>
            <person name="Mongue J. A."/>
            <person name="Jaron S. K."/>
        </authorList>
    </citation>
    <scope>NUCLEOTIDE SEQUENCE</scope>
</reference>
<feature type="non-terminal residue" evidence="2">
    <location>
        <position position="75"/>
    </location>
</feature>
<evidence type="ECO:0000256" key="1">
    <source>
        <dbReference type="SAM" id="Phobius"/>
    </source>
</evidence>
<evidence type="ECO:0000313" key="2">
    <source>
        <dbReference type="EMBL" id="CAG7818619.1"/>
    </source>
</evidence>